<dbReference type="OrthoDB" id="4824168at2"/>
<comment type="caution">
    <text evidence="3">The sequence shown here is derived from an EMBL/GenBank/DDBJ whole genome shotgun (WGS) entry which is preliminary data.</text>
</comment>
<dbReference type="GO" id="GO:0016829">
    <property type="term" value="F:lyase activity"/>
    <property type="evidence" value="ECO:0007669"/>
    <property type="project" value="UniProtKB-KW"/>
</dbReference>
<sequence length="349" mass="36705">MRTSIRLVAAAAAVPLALLTAPAATAAGPTATAVTCGSEVSGKVVLTKDLNCTGRGLIVRASGTTIDLNGHTLRRVGGEEVFDNRGIEVGFDSPELPRTHDVTIRNGTIEGYAYAVYASYTEGLTVERLTTEDTLRSEVGQDLTVRKSRIAEIGFYYHGSALIEGNTLRYVGGSGGNMRIRNNRFPGGGVQLYESSDVEVTGNRFAPGGVSVNDDTFNITIADNVMTGVSLDGTRIEGITIRNNRIRNNPASGITVDSSSQSVYDVLIENNKITHSGFGPHGDWAPTYDGIHVPAPTIEGDVREVTLRGNRVRNSAGHGIFAPGAIDGGGNRAKGSKAAPECVGVICSK</sequence>
<dbReference type="InterPro" id="IPR012334">
    <property type="entry name" value="Pectin_lyas_fold"/>
</dbReference>
<feature type="domain" description="Periplasmic copper-binding protein NosD beta helix" evidence="2">
    <location>
        <begin position="149"/>
        <end position="281"/>
    </location>
</feature>
<evidence type="ECO:0000256" key="1">
    <source>
        <dbReference type="SAM" id="SignalP"/>
    </source>
</evidence>
<proteinExistence type="predicted"/>
<dbReference type="AlphaFoldDB" id="A0A2S6IMR2"/>
<reference evidence="3 4" key="1">
    <citation type="submission" date="2018-02" db="EMBL/GenBank/DDBJ databases">
        <title>Genomic Encyclopedia of Archaeal and Bacterial Type Strains, Phase II (KMG-II): from individual species to whole genera.</title>
        <authorList>
            <person name="Goeker M."/>
        </authorList>
    </citation>
    <scope>NUCLEOTIDE SEQUENCE [LARGE SCALE GENOMIC DNA]</scope>
    <source>
        <strain evidence="3 4">DSM 22857</strain>
    </source>
</reference>
<dbReference type="InterPro" id="IPR006626">
    <property type="entry name" value="PbH1"/>
</dbReference>
<evidence type="ECO:0000313" key="4">
    <source>
        <dbReference type="Proteomes" id="UP000239485"/>
    </source>
</evidence>
<dbReference type="Gene3D" id="2.160.20.10">
    <property type="entry name" value="Single-stranded right-handed beta-helix, Pectin lyase-like"/>
    <property type="match status" value="1"/>
</dbReference>
<keyword evidence="3" id="KW-0456">Lyase</keyword>
<keyword evidence="1" id="KW-0732">Signal</keyword>
<organism evidence="3 4">
    <name type="scientific">Kineococcus xinjiangensis</name>
    <dbReference type="NCBI Taxonomy" id="512762"/>
    <lineage>
        <taxon>Bacteria</taxon>
        <taxon>Bacillati</taxon>
        <taxon>Actinomycetota</taxon>
        <taxon>Actinomycetes</taxon>
        <taxon>Kineosporiales</taxon>
        <taxon>Kineosporiaceae</taxon>
        <taxon>Kineococcus</taxon>
    </lineage>
</organism>
<protein>
    <submittedName>
        <fullName evidence="3">Parallel beta helix pectate lyase-like protein</fullName>
    </submittedName>
</protein>
<accession>A0A2S6IMR2</accession>
<keyword evidence="4" id="KW-1185">Reference proteome</keyword>
<dbReference type="InterPro" id="IPR007742">
    <property type="entry name" value="NosD_dom"/>
</dbReference>
<dbReference type="SMART" id="SM00710">
    <property type="entry name" value="PbH1"/>
    <property type="match status" value="6"/>
</dbReference>
<dbReference type="RefSeq" id="WP_104432783.1">
    <property type="nucleotide sequence ID" value="NZ_PTJD01000006.1"/>
</dbReference>
<dbReference type="SUPFAM" id="SSF51126">
    <property type="entry name" value="Pectin lyase-like"/>
    <property type="match status" value="1"/>
</dbReference>
<dbReference type="InterPro" id="IPR011050">
    <property type="entry name" value="Pectin_lyase_fold/virulence"/>
</dbReference>
<feature type="chain" id="PRO_5015579906" evidence="1">
    <location>
        <begin position="27"/>
        <end position="349"/>
    </location>
</feature>
<dbReference type="Proteomes" id="UP000239485">
    <property type="component" value="Unassembled WGS sequence"/>
</dbReference>
<dbReference type="Pfam" id="PF05048">
    <property type="entry name" value="NosD"/>
    <property type="match status" value="1"/>
</dbReference>
<feature type="signal peptide" evidence="1">
    <location>
        <begin position="1"/>
        <end position="26"/>
    </location>
</feature>
<gene>
    <name evidence="3" type="ORF">CLV92_106253</name>
</gene>
<evidence type="ECO:0000259" key="2">
    <source>
        <dbReference type="Pfam" id="PF05048"/>
    </source>
</evidence>
<evidence type="ECO:0000313" key="3">
    <source>
        <dbReference type="EMBL" id="PPK95430.1"/>
    </source>
</evidence>
<name>A0A2S6IMR2_9ACTN</name>
<dbReference type="EMBL" id="PTJD01000006">
    <property type="protein sequence ID" value="PPK95430.1"/>
    <property type="molecule type" value="Genomic_DNA"/>
</dbReference>